<evidence type="ECO:0000313" key="1">
    <source>
        <dbReference type="EMBL" id="MDN3205091.1"/>
    </source>
</evidence>
<sequence length="362" mass="39669">MKSTLVLVLFFLFGIIQPADNYIESKNFDINTMHRGNQASKSPKRVYIQNFRAFFEVYEQASASTSKSKNDRANRTSFVSGTKTSLGVQLDGVDVPDFQKIVDEAYADLVAQLEAEGFEIISAEEAGKTDYYSGYTKKQGGASSTAQAKGFVMVTPTNYEYWVKSVSKDGKERGTFTDTSSKLSGDLGDAYIAEATFIFPFVTLDASSSNWTNSSSVKADIGLRLASSINVDDNDQKSASITGFAKSLGNSATGSQIYHSRVRFIAGDKINNPTFDASTGLKRDVNFEDVFEDRKIKEVTTAQVDNFSKNAYPTLVMVSGDELTLASHFAKCDSDNFIAAVTGSMNEMIQAGLMNFKELREK</sequence>
<dbReference type="Proteomes" id="UP001171916">
    <property type="component" value="Unassembled WGS sequence"/>
</dbReference>
<name>A0ABT7YF45_9BACT</name>
<proteinExistence type="predicted"/>
<dbReference type="EMBL" id="JAUEPH010000005">
    <property type="protein sequence ID" value="MDN3205091.1"/>
    <property type="molecule type" value="Genomic_DNA"/>
</dbReference>
<dbReference type="RefSeq" id="WP_290001013.1">
    <property type="nucleotide sequence ID" value="NZ_JAUEPH010000005.1"/>
</dbReference>
<reference evidence="1" key="1">
    <citation type="submission" date="2023-06" db="EMBL/GenBank/DDBJ databases">
        <title>Robiginitalea aurantiacus sp. nov. and Algoriphagus sediminis sp. nov., isolated from coastal sediment.</title>
        <authorList>
            <person name="Zhou Z.Y."/>
            <person name="An J."/>
            <person name="Jia Y.W."/>
            <person name="Du Z.J."/>
        </authorList>
    </citation>
    <scope>NUCLEOTIDE SEQUENCE</scope>
    <source>
        <strain evidence="1">C2-7</strain>
    </source>
</reference>
<protein>
    <submittedName>
        <fullName evidence="1">Uncharacterized protein</fullName>
    </submittedName>
</protein>
<gene>
    <name evidence="1" type="ORF">QVH07_13085</name>
</gene>
<organism evidence="1 2">
    <name type="scientific">Algoriphagus sediminis</name>
    <dbReference type="NCBI Taxonomy" id="3057113"/>
    <lineage>
        <taxon>Bacteria</taxon>
        <taxon>Pseudomonadati</taxon>
        <taxon>Bacteroidota</taxon>
        <taxon>Cytophagia</taxon>
        <taxon>Cytophagales</taxon>
        <taxon>Cyclobacteriaceae</taxon>
        <taxon>Algoriphagus</taxon>
    </lineage>
</organism>
<comment type="caution">
    <text evidence="1">The sequence shown here is derived from an EMBL/GenBank/DDBJ whole genome shotgun (WGS) entry which is preliminary data.</text>
</comment>
<keyword evidence="2" id="KW-1185">Reference proteome</keyword>
<accession>A0ABT7YF45</accession>
<evidence type="ECO:0000313" key="2">
    <source>
        <dbReference type="Proteomes" id="UP001171916"/>
    </source>
</evidence>